<feature type="transmembrane region" description="Helical" evidence="1">
    <location>
        <begin position="151"/>
        <end position="170"/>
    </location>
</feature>
<evidence type="ECO:0000313" key="2">
    <source>
        <dbReference type="EMBL" id="KAK7344227.1"/>
    </source>
</evidence>
<dbReference type="Proteomes" id="UP001367508">
    <property type="component" value="Unassembled WGS sequence"/>
</dbReference>
<keyword evidence="3" id="KW-1185">Reference proteome</keyword>
<sequence>MVTLKPYTCRTQCPFPIPDHPLPFPISKININSSLPSRLSQSHPTPTILCARRRAWSQPPNRKMLQLASTIAFNLKILPEPLNSIAGEIARGDWSGVCPQLETLSGLVGGWRGKISWKGRRRRRRKQLTWFVFVLICVAGLWSWRIRELDLFLRALSFCLAGISLVRLWWGKKAIKESFLGFFFGIVLILSSRLRKEDVKFWVQKLATCSPVAQIAMSNKNRIRKRRILK</sequence>
<keyword evidence="1" id="KW-1133">Transmembrane helix</keyword>
<proteinExistence type="predicted"/>
<organism evidence="2 3">
    <name type="scientific">Canavalia gladiata</name>
    <name type="common">Sword bean</name>
    <name type="synonym">Dolichos gladiatus</name>
    <dbReference type="NCBI Taxonomy" id="3824"/>
    <lineage>
        <taxon>Eukaryota</taxon>
        <taxon>Viridiplantae</taxon>
        <taxon>Streptophyta</taxon>
        <taxon>Embryophyta</taxon>
        <taxon>Tracheophyta</taxon>
        <taxon>Spermatophyta</taxon>
        <taxon>Magnoliopsida</taxon>
        <taxon>eudicotyledons</taxon>
        <taxon>Gunneridae</taxon>
        <taxon>Pentapetalae</taxon>
        <taxon>rosids</taxon>
        <taxon>fabids</taxon>
        <taxon>Fabales</taxon>
        <taxon>Fabaceae</taxon>
        <taxon>Papilionoideae</taxon>
        <taxon>50 kb inversion clade</taxon>
        <taxon>NPAAA clade</taxon>
        <taxon>indigoferoid/millettioid clade</taxon>
        <taxon>Phaseoleae</taxon>
        <taxon>Canavalia</taxon>
    </lineage>
</organism>
<accession>A0AAN9M2M7</accession>
<keyword evidence="1" id="KW-0472">Membrane</keyword>
<gene>
    <name evidence="2" type="ORF">VNO77_13592</name>
</gene>
<dbReference type="AlphaFoldDB" id="A0AAN9M2M7"/>
<feature type="transmembrane region" description="Helical" evidence="1">
    <location>
        <begin position="128"/>
        <end position="145"/>
    </location>
</feature>
<keyword evidence="1" id="KW-0812">Transmembrane</keyword>
<comment type="caution">
    <text evidence="2">The sequence shown here is derived from an EMBL/GenBank/DDBJ whole genome shotgun (WGS) entry which is preliminary data.</text>
</comment>
<name>A0AAN9M2M7_CANGL</name>
<dbReference type="EMBL" id="JAYMYQ010000003">
    <property type="protein sequence ID" value="KAK7344227.1"/>
    <property type="molecule type" value="Genomic_DNA"/>
</dbReference>
<evidence type="ECO:0000313" key="3">
    <source>
        <dbReference type="Proteomes" id="UP001367508"/>
    </source>
</evidence>
<protein>
    <submittedName>
        <fullName evidence="2">Uncharacterized protein</fullName>
    </submittedName>
</protein>
<reference evidence="2 3" key="1">
    <citation type="submission" date="2024-01" db="EMBL/GenBank/DDBJ databases">
        <title>The genomes of 5 underutilized Papilionoideae crops provide insights into root nodulation and disease resistanc.</title>
        <authorList>
            <person name="Jiang F."/>
        </authorList>
    </citation>
    <scope>NUCLEOTIDE SEQUENCE [LARGE SCALE GENOMIC DNA]</scope>
    <source>
        <strain evidence="2">LVBAO_FW01</strain>
        <tissue evidence="2">Leaves</tissue>
    </source>
</reference>
<evidence type="ECO:0000256" key="1">
    <source>
        <dbReference type="SAM" id="Phobius"/>
    </source>
</evidence>